<gene>
    <name evidence="3" type="ORF">D7147_03815</name>
</gene>
<evidence type="ECO:0000313" key="3">
    <source>
        <dbReference type="EMBL" id="RKN24131.1"/>
    </source>
</evidence>
<name>A0ABX9RJQ3_9ACTN</name>
<dbReference type="Proteomes" id="UP000271548">
    <property type="component" value="Unassembled WGS sequence"/>
</dbReference>
<evidence type="ECO:0000313" key="4">
    <source>
        <dbReference type="Proteomes" id="UP000271548"/>
    </source>
</evidence>
<protein>
    <submittedName>
        <fullName evidence="3">Uncharacterized protein</fullName>
    </submittedName>
</protein>
<feature type="transmembrane region" description="Helical" evidence="2">
    <location>
        <begin position="50"/>
        <end position="71"/>
    </location>
</feature>
<dbReference type="EMBL" id="RAZS01000001">
    <property type="protein sequence ID" value="RKN24131.1"/>
    <property type="molecule type" value="Genomic_DNA"/>
</dbReference>
<feature type="coiled-coil region" evidence="1">
    <location>
        <begin position="93"/>
        <end position="127"/>
    </location>
</feature>
<evidence type="ECO:0000256" key="2">
    <source>
        <dbReference type="SAM" id="Phobius"/>
    </source>
</evidence>
<comment type="caution">
    <text evidence="3">The sequence shown here is derived from an EMBL/GenBank/DDBJ whole genome shotgun (WGS) entry which is preliminary data.</text>
</comment>
<keyword evidence="2" id="KW-0812">Transmembrane</keyword>
<keyword evidence="4" id="KW-1185">Reference proteome</keyword>
<organism evidence="3 4">
    <name type="scientific">Micromonospora musae</name>
    <dbReference type="NCBI Taxonomy" id="1894970"/>
    <lineage>
        <taxon>Bacteria</taxon>
        <taxon>Bacillati</taxon>
        <taxon>Actinomycetota</taxon>
        <taxon>Actinomycetes</taxon>
        <taxon>Micromonosporales</taxon>
        <taxon>Micromonosporaceae</taxon>
        <taxon>Micromonospora</taxon>
    </lineage>
</organism>
<reference evidence="3 4" key="1">
    <citation type="submission" date="2018-09" db="EMBL/GenBank/DDBJ databases">
        <title>Micromonospora sp. nov. MS1-9, isolated from a root of Musa sp.</title>
        <authorList>
            <person name="Kuncharoen N."/>
            <person name="Kudo T."/>
            <person name="Ohkuma M."/>
            <person name="Yuki M."/>
            <person name="Tanasupawat S."/>
        </authorList>
    </citation>
    <scope>NUCLEOTIDE SEQUENCE [LARGE SCALE GENOMIC DNA]</scope>
    <source>
        <strain evidence="3 4">NGC1-4</strain>
    </source>
</reference>
<evidence type="ECO:0000256" key="1">
    <source>
        <dbReference type="SAM" id="Coils"/>
    </source>
</evidence>
<accession>A0ABX9RJQ3</accession>
<proteinExistence type="predicted"/>
<sequence length="251" mass="27633">MSGYLWLGLRRVQLAVRAWFGGIRWLSGWSLFIGGLASLGFSWLLRHDAWWSGVLVNAGTTLVLFAPLLLIGRHIEWRLDEVQTAQRQIGERQDETSSRIETLAEEVAQAQNELRLARQELSDQVAARLASIRASDGEAFAKVGDEPSHEATFNGLVRAAALGLTARDGCRVPIENTNIYLRFETPTASDSFQDGPDPAEELHFRLESTGGVILTYLAWPQSLSAAEFLVNLGQTLQAVGHYPGDERFAGG</sequence>
<keyword evidence="2" id="KW-1133">Transmembrane helix</keyword>
<keyword evidence="2" id="KW-0472">Membrane</keyword>
<keyword evidence="1" id="KW-0175">Coiled coil</keyword>
<feature type="transmembrane region" description="Helical" evidence="2">
    <location>
        <begin position="21"/>
        <end position="44"/>
    </location>
</feature>